<dbReference type="EMBL" id="VZSG01002347">
    <property type="protein sequence ID" value="NWX94457.1"/>
    <property type="molecule type" value="Genomic_DNA"/>
</dbReference>
<dbReference type="Proteomes" id="UP000538817">
    <property type="component" value="Unassembled WGS sequence"/>
</dbReference>
<feature type="non-terminal residue" evidence="1">
    <location>
        <position position="185"/>
    </location>
</feature>
<proteinExistence type="predicted"/>
<comment type="caution">
    <text evidence="1">The sequence shown here is derived from an EMBL/GenBank/DDBJ whole genome shotgun (WGS) entry which is preliminary data.</text>
</comment>
<keyword evidence="2" id="KW-1185">Reference proteome</keyword>
<protein>
    <submittedName>
        <fullName evidence="1">PO22 protein</fullName>
    </submittedName>
</protein>
<evidence type="ECO:0000313" key="1">
    <source>
        <dbReference type="EMBL" id="NWX94457.1"/>
    </source>
</evidence>
<evidence type="ECO:0000313" key="2">
    <source>
        <dbReference type="Proteomes" id="UP000538817"/>
    </source>
</evidence>
<name>A0A7K7AF48_9AVES</name>
<feature type="non-terminal residue" evidence="1">
    <location>
        <position position="1"/>
    </location>
</feature>
<gene>
    <name evidence="1" type="primary">Po22_0</name>
    <name evidence="1" type="ORF">NOTPEN_R11195</name>
</gene>
<reference evidence="1 2" key="1">
    <citation type="submission" date="2019-09" db="EMBL/GenBank/DDBJ databases">
        <title>Bird 10,000 Genomes (B10K) Project - Family phase.</title>
        <authorList>
            <person name="Zhang G."/>
        </authorList>
    </citation>
    <scope>NUCLEOTIDE SEQUENCE [LARGE SCALE GENOMIC DNA]</scope>
    <source>
        <strain evidence="1">B10K-MSB-04</strain>
    </source>
</reference>
<organism evidence="1 2">
    <name type="scientific">Nothoprocta pentlandii</name>
    <dbReference type="NCBI Taxonomy" id="2585814"/>
    <lineage>
        <taxon>Eukaryota</taxon>
        <taxon>Metazoa</taxon>
        <taxon>Chordata</taxon>
        <taxon>Craniata</taxon>
        <taxon>Vertebrata</taxon>
        <taxon>Euteleostomi</taxon>
        <taxon>Archelosauria</taxon>
        <taxon>Archosauria</taxon>
        <taxon>Dinosauria</taxon>
        <taxon>Saurischia</taxon>
        <taxon>Theropoda</taxon>
        <taxon>Coelurosauria</taxon>
        <taxon>Aves</taxon>
        <taxon>Palaeognathae</taxon>
        <taxon>Tinamiformes</taxon>
        <taxon>Tinamidae</taxon>
        <taxon>Nothoprocta</taxon>
    </lineage>
</organism>
<sequence length="185" mass="21012">ANVYPSWEFLACGLGEGAPRACRHCPVEWESSLHKIGYCPVVQDARIKRHLVWIAEERNGFQTGWEVFLEPHPRDFTEELFKPHLVLGKGVHAKVVDITVRYSQLTTWSDVATKKARKYQHLVPDVRALTSSTETEFLGFPIGARGKFYKGNERLLSELGLSTSQSKRMVRVFSQRALLSSVDII</sequence>
<dbReference type="AlphaFoldDB" id="A0A7K7AF48"/>
<accession>A0A7K7AF48</accession>